<evidence type="ECO:0000256" key="2">
    <source>
        <dbReference type="ARBA" id="ARBA00007317"/>
    </source>
</evidence>
<dbReference type="SUPFAM" id="SSF47005">
    <property type="entry name" value="Peripheral subunit-binding domain of 2-oxo acid dehydrogenase complex"/>
    <property type="match status" value="1"/>
</dbReference>
<dbReference type="PANTHER" id="PTHR23151">
    <property type="entry name" value="DIHYDROLIPOAMIDE ACETYL/SUCCINYL-TRANSFERASE-RELATED"/>
    <property type="match status" value="1"/>
</dbReference>
<reference evidence="5" key="1">
    <citation type="submission" date="2025-08" db="UniProtKB">
        <authorList>
            <consortium name="Ensembl"/>
        </authorList>
    </citation>
    <scope>IDENTIFICATION</scope>
</reference>
<keyword evidence="6" id="KW-1185">Reference proteome</keyword>
<dbReference type="InterPro" id="IPR004167">
    <property type="entry name" value="PSBD"/>
</dbReference>
<dbReference type="GO" id="GO:0005759">
    <property type="term" value="C:mitochondrial matrix"/>
    <property type="evidence" value="ECO:0007669"/>
    <property type="project" value="UniProtKB-SubCell"/>
</dbReference>
<dbReference type="Gene3D" id="4.10.320.10">
    <property type="entry name" value="E3-binding domain"/>
    <property type="match status" value="1"/>
</dbReference>
<comment type="subcellular location">
    <subcellularLocation>
        <location evidence="1">Mitochondrion matrix</location>
    </subcellularLocation>
</comment>
<feature type="compositionally biased region" description="Low complexity" evidence="3">
    <location>
        <begin position="117"/>
        <end position="126"/>
    </location>
</feature>
<protein>
    <submittedName>
        <fullName evidence="5">Pyruvate dehydrogenase complex component X</fullName>
    </submittedName>
</protein>
<evidence type="ECO:0000313" key="6">
    <source>
        <dbReference type="Proteomes" id="UP000694555"/>
    </source>
</evidence>
<feature type="region of interest" description="Disordered" evidence="3">
    <location>
        <begin position="101"/>
        <end position="138"/>
    </location>
</feature>
<dbReference type="InterPro" id="IPR036625">
    <property type="entry name" value="E3-bd_dom_sf"/>
</dbReference>
<dbReference type="Pfam" id="PF00198">
    <property type="entry name" value="2-oxoacid_dh"/>
    <property type="match status" value="1"/>
</dbReference>
<dbReference type="Pfam" id="PF02817">
    <property type="entry name" value="E3_binding"/>
    <property type="match status" value="1"/>
</dbReference>
<feature type="domain" description="Peripheral subunit-binding (PSBD)" evidence="4">
    <location>
        <begin position="143"/>
        <end position="180"/>
    </location>
</feature>
<proteinExistence type="inferred from homology"/>
<dbReference type="SUPFAM" id="SSF52777">
    <property type="entry name" value="CoA-dependent acyltransferases"/>
    <property type="match status" value="1"/>
</dbReference>
<sequence>MAVLLSDGVLEINFIVCTSSWKTCCKHQYLEYVNVLLQQFVFLNLSGFIWKLKLWNMLKNVKCDDGILAKILVEEGSKNVRLGALICLLVEEGQDWKQVEIPADGSEPSPLAPPAPALTSTPAGPSVSAPPKLEHQPGKLQVRLSPAARNILETHGLDPSNITPSGPRGIFTKEDALKLLQEKQKGKPSELKPVVSPAPPQPTAVPSASQATAVTSASPRPAVPPVSTPGQPAALGTFTEIPASNIRRVIAKRLTESKTTIPHAYAAADCDIDAILKLRRELAKDDIKVSVNDFIIKATAVTLKQMPDVNVTWDGEVCRQLQSIDISIAVATDRGLITPIIKDVTAKGIKEIAASAKALAKKARDGKLLPEEYQGGSFSISNLGMFGINDFTAVINPPQACILAVGRARPELKIVEDEEGNEKLMQHQLMTVTLSSDGRVVDDELASKFLKTLKANIENPMRLALC</sequence>
<dbReference type="Gene3D" id="2.40.50.100">
    <property type="match status" value="1"/>
</dbReference>
<dbReference type="GO" id="GO:0016746">
    <property type="term" value="F:acyltransferase activity"/>
    <property type="evidence" value="ECO:0007669"/>
    <property type="project" value="InterPro"/>
</dbReference>
<evidence type="ECO:0000313" key="5">
    <source>
        <dbReference type="Ensembl" id="ENSBJAP00000022869.1"/>
    </source>
</evidence>
<dbReference type="PANTHER" id="PTHR23151:SF90">
    <property type="entry name" value="DIHYDROLIPOYLLYSINE-RESIDUE ACETYLTRANSFERASE COMPONENT OF PYRUVATE DEHYDROGENASE COMPLEX, MITOCHONDRIAL-RELATED"/>
    <property type="match status" value="1"/>
</dbReference>
<dbReference type="GO" id="GO:0006086">
    <property type="term" value="P:pyruvate decarboxylation to acetyl-CoA"/>
    <property type="evidence" value="ECO:0007669"/>
    <property type="project" value="InterPro"/>
</dbReference>
<dbReference type="InterPro" id="IPR045257">
    <property type="entry name" value="E2/Pdx1"/>
</dbReference>
<dbReference type="Gene3D" id="3.30.559.10">
    <property type="entry name" value="Chloramphenicol acetyltransferase-like domain"/>
    <property type="match status" value="1"/>
</dbReference>
<organism evidence="5 6">
    <name type="scientific">Buteo japonicus</name>
    <dbReference type="NCBI Taxonomy" id="224669"/>
    <lineage>
        <taxon>Eukaryota</taxon>
        <taxon>Metazoa</taxon>
        <taxon>Chordata</taxon>
        <taxon>Craniata</taxon>
        <taxon>Vertebrata</taxon>
        <taxon>Euteleostomi</taxon>
        <taxon>Archelosauria</taxon>
        <taxon>Archosauria</taxon>
        <taxon>Dinosauria</taxon>
        <taxon>Saurischia</taxon>
        <taxon>Theropoda</taxon>
        <taxon>Coelurosauria</taxon>
        <taxon>Aves</taxon>
        <taxon>Neognathae</taxon>
        <taxon>Neoaves</taxon>
        <taxon>Telluraves</taxon>
        <taxon>Accipitrimorphae</taxon>
        <taxon>Accipitriformes</taxon>
        <taxon>Accipitridae</taxon>
        <taxon>Accipitrinae</taxon>
        <taxon>Buteo</taxon>
    </lineage>
</organism>
<accession>A0A8C0BW36</accession>
<dbReference type="PROSITE" id="PS51826">
    <property type="entry name" value="PSBD"/>
    <property type="match status" value="1"/>
</dbReference>
<evidence type="ECO:0000256" key="1">
    <source>
        <dbReference type="ARBA" id="ARBA00004305"/>
    </source>
</evidence>
<dbReference type="Ensembl" id="ENSBJAT00000023507.1">
    <property type="protein sequence ID" value="ENSBJAP00000022869.1"/>
    <property type="gene ID" value="ENSBJAG00000014785.1"/>
</dbReference>
<name>A0A8C0BW36_9AVES</name>
<dbReference type="Proteomes" id="UP000694555">
    <property type="component" value="Unplaced"/>
</dbReference>
<feature type="compositionally biased region" description="Low complexity" evidence="3">
    <location>
        <begin position="204"/>
        <end position="220"/>
    </location>
</feature>
<dbReference type="AlphaFoldDB" id="A0A8C0BW36"/>
<dbReference type="FunFam" id="3.30.559.10:FF:000003">
    <property type="entry name" value="Acetyltransferase component of pyruvate dehydrogenase complex"/>
    <property type="match status" value="1"/>
</dbReference>
<dbReference type="InterPro" id="IPR001078">
    <property type="entry name" value="2-oxoacid_DH_actylTfrase"/>
</dbReference>
<feature type="region of interest" description="Disordered" evidence="3">
    <location>
        <begin position="183"/>
        <end position="235"/>
    </location>
</feature>
<dbReference type="GO" id="GO:0045254">
    <property type="term" value="C:pyruvate dehydrogenase complex"/>
    <property type="evidence" value="ECO:0007669"/>
    <property type="project" value="InterPro"/>
</dbReference>
<reference evidence="5" key="2">
    <citation type="submission" date="2025-09" db="UniProtKB">
        <authorList>
            <consortium name="Ensembl"/>
        </authorList>
    </citation>
    <scope>IDENTIFICATION</scope>
</reference>
<dbReference type="InterPro" id="IPR023213">
    <property type="entry name" value="CAT-like_dom_sf"/>
</dbReference>
<evidence type="ECO:0000259" key="4">
    <source>
        <dbReference type="PROSITE" id="PS51826"/>
    </source>
</evidence>
<comment type="similarity">
    <text evidence="2">Belongs to the 2-oxoacid dehydrogenase family.</text>
</comment>
<evidence type="ECO:0000256" key="3">
    <source>
        <dbReference type="SAM" id="MobiDB-lite"/>
    </source>
</evidence>